<comment type="subunit">
    <text evidence="8">NDH-1 is composed of 14 different subunits. Subunits NuoA, H, J, K, L, M, N constitute the membrane sector of the complex.</text>
</comment>
<dbReference type="NCBIfam" id="NF004323">
    <property type="entry name" value="PRK05715.1-5"/>
    <property type="match status" value="1"/>
</dbReference>
<dbReference type="InterPro" id="IPR001133">
    <property type="entry name" value="NADH_UbQ_OxRdtase_chain4L/K"/>
</dbReference>
<evidence type="ECO:0000256" key="3">
    <source>
        <dbReference type="ARBA" id="ARBA00022448"/>
    </source>
</evidence>
<reference evidence="9" key="2">
    <citation type="submission" date="2021-01" db="EMBL/GenBank/DDBJ databases">
        <authorList>
            <person name="Hahn C.R."/>
            <person name="Youssef N.H."/>
            <person name="Elshahed M."/>
        </authorList>
    </citation>
    <scope>NUCLEOTIDE SEQUENCE</scope>
    <source>
        <strain evidence="9">Zod_Metabat.24</strain>
    </source>
</reference>
<dbReference type="EC" id="7.1.1.-" evidence="8"/>
<evidence type="ECO:0000256" key="1">
    <source>
        <dbReference type="ARBA" id="ARBA00004141"/>
    </source>
</evidence>
<dbReference type="GO" id="GO:0042773">
    <property type="term" value="P:ATP synthesis coupled electron transport"/>
    <property type="evidence" value="ECO:0007669"/>
    <property type="project" value="InterPro"/>
</dbReference>
<evidence type="ECO:0000256" key="4">
    <source>
        <dbReference type="ARBA" id="ARBA00022692"/>
    </source>
</evidence>
<dbReference type="Gene3D" id="1.10.287.3510">
    <property type="match status" value="1"/>
</dbReference>
<dbReference type="GO" id="GO:0030964">
    <property type="term" value="C:NADH dehydrogenase complex"/>
    <property type="evidence" value="ECO:0007669"/>
    <property type="project" value="TreeGrafter"/>
</dbReference>
<comment type="similarity">
    <text evidence="2 8">Belongs to the complex I subunit 4L family.</text>
</comment>
<dbReference type="InterPro" id="IPR039428">
    <property type="entry name" value="NUOK/Mnh_C1-like"/>
</dbReference>
<dbReference type="GO" id="GO:0050136">
    <property type="term" value="F:NADH dehydrogenase (quinone) (non-electrogenic) activity"/>
    <property type="evidence" value="ECO:0007669"/>
    <property type="project" value="UniProtKB-UniRule"/>
</dbReference>
<dbReference type="PANTHER" id="PTHR11434:SF16">
    <property type="entry name" value="NADH-UBIQUINONE OXIDOREDUCTASE CHAIN 4L"/>
    <property type="match status" value="1"/>
</dbReference>
<keyword evidence="8" id="KW-1278">Translocase</keyword>
<keyword evidence="7 8" id="KW-0472">Membrane</keyword>
<dbReference type="HAMAP" id="MF_01456">
    <property type="entry name" value="NDH1_NuoK"/>
    <property type="match status" value="1"/>
</dbReference>
<keyword evidence="5 8" id="KW-0874">Quinone</keyword>
<dbReference type="Pfam" id="PF00420">
    <property type="entry name" value="Oxidored_q2"/>
    <property type="match status" value="1"/>
</dbReference>
<keyword evidence="8" id="KW-0830">Ubiquinone</keyword>
<comment type="subcellular location">
    <subcellularLocation>
        <location evidence="8">Cell membrane</location>
        <topology evidence="8">Multi-pass membrane protein</topology>
    </subcellularLocation>
    <subcellularLocation>
        <location evidence="1">Membrane</location>
        <topology evidence="1">Multi-pass membrane protein</topology>
    </subcellularLocation>
</comment>
<dbReference type="FunFam" id="1.10.287.3510:FF:000001">
    <property type="entry name" value="NADH-quinone oxidoreductase subunit K"/>
    <property type="match status" value="1"/>
</dbReference>
<reference evidence="9" key="1">
    <citation type="journal article" date="2021" name="Environ. Microbiol.">
        <title>Genomic characterization of three novel Desulfobacterota classes expand the metabolic and phylogenetic diversity of the phylum.</title>
        <authorList>
            <person name="Murphy C.L."/>
            <person name="Biggerstaff J."/>
            <person name="Eichhorn A."/>
            <person name="Ewing E."/>
            <person name="Shahan R."/>
            <person name="Soriano D."/>
            <person name="Stewart S."/>
            <person name="VanMol K."/>
            <person name="Walker R."/>
            <person name="Walters P."/>
            <person name="Elshahed M.S."/>
            <person name="Youssef N.H."/>
        </authorList>
    </citation>
    <scope>NUCLEOTIDE SEQUENCE</scope>
    <source>
        <strain evidence="9">Zod_Metabat.24</strain>
    </source>
</reference>
<evidence type="ECO:0000256" key="5">
    <source>
        <dbReference type="ARBA" id="ARBA00022719"/>
    </source>
</evidence>
<sequence length="104" mass="11240">MITTTHYLILAAIVFAIGAFGVLTRRNLLVMLMSVELMLNSANLTFVAFARNLGDMGGHIFPIFIMTVAACEVAVGLAIIVTIFRLGDTSDVLDLTFMKDIKSG</sequence>
<dbReference type="GO" id="GO:0005886">
    <property type="term" value="C:plasma membrane"/>
    <property type="evidence" value="ECO:0007669"/>
    <property type="project" value="UniProtKB-SubCell"/>
</dbReference>
<feature type="transmembrane region" description="Helical" evidence="8">
    <location>
        <begin position="7"/>
        <end position="23"/>
    </location>
</feature>
<keyword evidence="3 8" id="KW-0813">Transport</keyword>
<keyword evidence="8" id="KW-0520">NAD</keyword>
<dbReference type="PANTHER" id="PTHR11434">
    <property type="entry name" value="NADH-UBIQUINONE OXIDOREDUCTASE SUBUNIT ND4L"/>
    <property type="match status" value="1"/>
</dbReference>
<accession>A0A9D8PNI3</accession>
<keyword evidence="9" id="KW-0560">Oxidoreductase</keyword>
<evidence type="ECO:0000313" key="10">
    <source>
        <dbReference type="Proteomes" id="UP000809273"/>
    </source>
</evidence>
<dbReference type="Proteomes" id="UP000809273">
    <property type="component" value="Unassembled WGS sequence"/>
</dbReference>
<dbReference type="EMBL" id="JAFGIX010000009">
    <property type="protein sequence ID" value="MBN1571910.1"/>
    <property type="molecule type" value="Genomic_DNA"/>
</dbReference>
<evidence type="ECO:0000256" key="6">
    <source>
        <dbReference type="ARBA" id="ARBA00022989"/>
    </source>
</evidence>
<evidence type="ECO:0000313" key="9">
    <source>
        <dbReference type="EMBL" id="MBN1571910.1"/>
    </source>
</evidence>
<dbReference type="AlphaFoldDB" id="A0A9D8PNI3"/>
<dbReference type="GO" id="GO:0048038">
    <property type="term" value="F:quinone binding"/>
    <property type="evidence" value="ECO:0007669"/>
    <property type="project" value="UniProtKB-KW"/>
</dbReference>
<organism evidence="9 10">
    <name type="scientific">Candidatus Zymogenus saltonus</name>
    <dbReference type="NCBI Taxonomy" id="2844893"/>
    <lineage>
        <taxon>Bacteria</taxon>
        <taxon>Deltaproteobacteria</taxon>
        <taxon>Candidatus Zymogenia</taxon>
        <taxon>Candidatus Zymogeniales</taxon>
        <taxon>Candidatus Zymogenaceae</taxon>
        <taxon>Candidatus Zymogenus</taxon>
    </lineage>
</organism>
<protein>
    <recommendedName>
        <fullName evidence="8">NADH-quinone oxidoreductase subunit K</fullName>
        <ecNumber evidence="8">7.1.1.-</ecNumber>
    </recommendedName>
    <alternativeName>
        <fullName evidence="8">NADH dehydrogenase I subunit K</fullName>
    </alternativeName>
    <alternativeName>
        <fullName evidence="8">NDH-1 subunit K</fullName>
    </alternativeName>
</protein>
<comment type="catalytic activity">
    <reaction evidence="8">
        <text>a quinone + NADH + 5 H(+)(in) = a quinol + NAD(+) + 4 H(+)(out)</text>
        <dbReference type="Rhea" id="RHEA:57888"/>
        <dbReference type="ChEBI" id="CHEBI:15378"/>
        <dbReference type="ChEBI" id="CHEBI:24646"/>
        <dbReference type="ChEBI" id="CHEBI:57540"/>
        <dbReference type="ChEBI" id="CHEBI:57945"/>
        <dbReference type="ChEBI" id="CHEBI:132124"/>
    </reaction>
</comment>
<keyword evidence="6 8" id="KW-1133">Transmembrane helix</keyword>
<feature type="transmembrane region" description="Helical" evidence="8">
    <location>
        <begin position="61"/>
        <end position="84"/>
    </location>
</feature>
<comment type="function">
    <text evidence="8">NDH-1 shuttles electrons from NADH, via FMN and iron-sulfur (Fe-S) centers, to quinones in the respiratory chain. The immediate electron acceptor for the enzyme in this species is believed to be ubiquinone. Couples the redox reaction to proton translocation (for every two electrons transferred, four hydrogen ions are translocated across the cytoplasmic membrane), and thus conserves the redox energy in a proton gradient.</text>
</comment>
<proteinExistence type="inferred from homology"/>
<comment type="caution">
    <text evidence="9">The sequence shown here is derived from an EMBL/GenBank/DDBJ whole genome shotgun (WGS) entry which is preliminary data.</text>
</comment>
<feature type="transmembrane region" description="Helical" evidence="8">
    <location>
        <begin position="29"/>
        <end position="49"/>
    </location>
</feature>
<dbReference type="NCBIfam" id="NF004321">
    <property type="entry name" value="PRK05715.1-3"/>
    <property type="match status" value="1"/>
</dbReference>
<evidence type="ECO:0000256" key="7">
    <source>
        <dbReference type="ARBA" id="ARBA00023136"/>
    </source>
</evidence>
<name>A0A9D8PNI3_9DELT</name>
<gene>
    <name evidence="8 9" type="primary">nuoK</name>
    <name evidence="9" type="ORF">JW984_01800</name>
</gene>
<dbReference type="NCBIfam" id="NF004320">
    <property type="entry name" value="PRK05715.1-2"/>
    <property type="match status" value="1"/>
</dbReference>
<evidence type="ECO:0000256" key="2">
    <source>
        <dbReference type="ARBA" id="ARBA00010519"/>
    </source>
</evidence>
<evidence type="ECO:0000256" key="8">
    <source>
        <dbReference type="HAMAP-Rule" id="MF_01456"/>
    </source>
</evidence>
<keyword evidence="4 8" id="KW-0812">Transmembrane</keyword>
<keyword evidence="8" id="KW-1003">Cell membrane</keyword>